<comment type="caution">
    <text evidence="1">The sequence shown here is derived from an EMBL/GenBank/DDBJ whole genome shotgun (WGS) entry which is preliminary data.</text>
</comment>
<protein>
    <recommendedName>
        <fullName evidence="3">Peptidase family M3</fullName>
    </recommendedName>
</protein>
<evidence type="ECO:0000313" key="2">
    <source>
        <dbReference type="Proteomes" id="UP001161325"/>
    </source>
</evidence>
<organism evidence="1 2">
    <name type="scientific">Roseisolibacter agri</name>
    <dbReference type="NCBI Taxonomy" id="2014610"/>
    <lineage>
        <taxon>Bacteria</taxon>
        <taxon>Pseudomonadati</taxon>
        <taxon>Gemmatimonadota</taxon>
        <taxon>Gemmatimonadia</taxon>
        <taxon>Gemmatimonadales</taxon>
        <taxon>Gemmatimonadaceae</taxon>
        <taxon>Roseisolibacter</taxon>
    </lineage>
</organism>
<dbReference type="SUPFAM" id="SSF55486">
    <property type="entry name" value="Metalloproteases ('zincins'), catalytic domain"/>
    <property type="match status" value="1"/>
</dbReference>
<gene>
    <name evidence="1" type="ORF">rosag_27020</name>
</gene>
<dbReference type="Proteomes" id="UP001161325">
    <property type="component" value="Unassembled WGS sequence"/>
</dbReference>
<dbReference type="EMBL" id="BRXS01000004">
    <property type="protein sequence ID" value="GLC26189.1"/>
    <property type="molecule type" value="Genomic_DNA"/>
</dbReference>
<dbReference type="RefSeq" id="WP_284350648.1">
    <property type="nucleotide sequence ID" value="NZ_BRXS01000004.1"/>
</dbReference>
<keyword evidence="2" id="KW-1185">Reference proteome</keyword>
<evidence type="ECO:0008006" key="3">
    <source>
        <dbReference type="Google" id="ProtNLM"/>
    </source>
</evidence>
<accession>A0AA37VF32</accession>
<dbReference type="AlphaFoldDB" id="A0AA37VF32"/>
<name>A0AA37VF32_9BACT</name>
<reference evidence="1" key="1">
    <citation type="submission" date="2022-08" db="EMBL/GenBank/DDBJ databases">
        <title>Draft genome sequencing of Roseisolibacter agri AW1220.</title>
        <authorList>
            <person name="Tobiishi Y."/>
            <person name="Tonouchi A."/>
        </authorList>
    </citation>
    <scope>NUCLEOTIDE SEQUENCE</scope>
    <source>
        <strain evidence="1">AW1220</strain>
    </source>
</reference>
<sequence length="501" mass="54854">MGELTVDRLRRAAEALSEDVARALWQVHAGLARDVALASLYARHAAALDDEAVSLARELLDAPDAPQRALAEWVAETRVARALAPLDEREIAWERAAVVRLSDGRAFAFGDVPRALADTRDRAARTAIEAARARLVATELAPRRRERLQREHDATAGLGIADGYVATFARTSGIDVQALDAAAAQLLRDTQPMWDDVLREVARRRLELPAGEPTRADVLALLRAPEFDGGFAPGGMLATVRTQLAAMGVDASAGGRVRYDVGERAGKRARAFCAPVRIPDVVHVVLQPTGGAHDWRTLLHEVGHALHLAHARRDLPFEARWAGDASVGEGYAMLFDQLPLDRGWLRRYSDLDASRVPAFLRAAAFAELYLLRRHAGKLRYELALHATAAWDDAPALYVETMEAATSVRHAAADALVDVDPRLYVARYLRGWQLRAVLADALRERFDEDWWWNPRAGPWLTETLMAEGQALDAEQVATRATGGGGSALAFAPVVRVLERHLG</sequence>
<proteinExistence type="predicted"/>
<dbReference type="Gene3D" id="1.10.1370.30">
    <property type="match status" value="1"/>
</dbReference>
<evidence type="ECO:0000313" key="1">
    <source>
        <dbReference type="EMBL" id="GLC26189.1"/>
    </source>
</evidence>